<evidence type="ECO:0000256" key="2">
    <source>
        <dbReference type="SAM" id="MobiDB-lite"/>
    </source>
</evidence>
<dbReference type="Proteomes" id="UP001431783">
    <property type="component" value="Unassembled WGS sequence"/>
</dbReference>
<accession>A0AAW1URT8</accession>
<feature type="region of interest" description="Disordered" evidence="2">
    <location>
        <begin position="1"/>
        <end position="50"/>
    </location>
</feature>
<protein>
    <recommendedName>
        <fullName evidence="5">Cep57 centrosome microtubule-binding domain-containing protein</fullName>
    </recommendedName>
</protein>
<evidence type="ECO:0000313" key="3">
    <source>
        <dbReference type="EMBL" id="KAK9885844.1"/>
    </source>
</evidence>
<feature type="coiled-coil region" evidence="1">
    <location>
        <begin position="548"/>
        <end position="602"/>
    </location>
</feature>
<feature type="region of interest" description="Disordered" evidence="2">
    <location>
        <begin position="149"/>
        <end position="185"/>
    </location>
</feature>
<evidence type="ECO:0008006" key="5">
    <source>
        <dbReference type="Google" id="ProtNLM"/>
    </source>
</evidence>
<feature type="compositionally biased region" description="Basic and acidic residues" evidence="2">
    <location>
        <begin position="162"/>
        <end position="177"/>
    </location>
</feature>
<gene>
    <name evidence="3" type="ORF">WA026_013725</name>
</gene>
<feature type="region of interest" description="Disordered" evidence="2">
    <location>
        <begin position="429"/>
        <end position="449"/>
    </location>
</feature>
<dbReference type="AlphaFoldDB" id="A0AAW1URT8"/>
<evidence type="ECO:0000313" key="4">
    <source>
        <dbReference type="Proteomes" id="UP001431783"/>
    </source>
</evidence>
<sequence>MYGDEERSKYTVNTRKGLRQKDRPHSARETGTNNPHGEIQEYSSQTSKSAGKLKNQFVRQNSNNIGTDTSGAALETINDILNGITQSVNRLTELHYRRTESTGSDNKLNRTPQTSEEVFKPPVVKIRALRRKVRAISKKLSTITSSWSGSSVRKSLKMSGKTNEKKGAKDKATEKPNNDVADLPTAPVKKKLKPYTKPHIERHYANAAMGSNKPFEISPHKLVEIYHNNAAKETDSEEERNKNKIQVKIKTDIVPHLNIVGHDCGDVKVGPQHIHEESYEEPHAPRNCYTNKSYELPTIASKMKQAVKLDFNMFNFKAIPFCPVSSTTPSHNIGINIQQVMSIIKTRQPVQGISPTLAHNINLAAEKLNHDPLTSFVSSMTSKIGYGRSTCPLNKYSLNYRHLEEIARTLPEEPIEEMDEVVNRTGNAAGPSGDMQMRNPPSPGQWTSDNGRRICTCAPTPGVEFQQVYNKYRSQPSSYDNKAHSSKQPPATAHDIYKKASNDAASRKIKSMGYVDDQNQNMVADMVQENDQVESPLFGKEKNLRNVLMNLHDDFEAMNRRYEDLSNRAVAGDATQETIKELEELEEQLNKKEEEINIVMSLYKEVVTLKQQVRNLKKFGSAMSNTPKRRRSEDYTSKTAQHITKLLQQIHYHRVYHKHGQDGYVM</sequence>
<reference evidence="3 4" key="1">
    <citation type="submission" date="2023-03" db="EMBL/GenBank/DDBJ databases">
        <title>Genome insight into feeding habits of ladybird beetles.</title>
        <authorList>
            <person name="Li H.-S."/>
            <person name="Huang Y.-H."/>
            <person name="Pang H."/>
        </authorList>
    </citation>
    <scope>NUCLEOTIDE SEQUENCE [LARGE SCALE GENOMIC DNA]</scope>
    <source>
        <strain evidence="3">SYSU_2023b</strain>
        <tissue evidence="3">Whole body</tissue>
    </source>
</reference>
<keyword evidence="1" id="KW-0175">Coiled coil</keyword>
<comment type="caution">
    <text evidence="3">The sequence shown here is derived from an EMBL/GenBank/DDBJ whole genome shotgun (WGS) entry which is preliminary data.</text>
</comment>
<name>A0AAW1URT8_9CUCU</name>
<dbReference type="EMBL" id="JARQZJ010000097">
    <property type="protein sequence ID" value="KAK9885844.1"/>
    <property type="molecule type" value="Genomic_DNA"/>
</dbReference>
<feature type="compositionally biased region" description="Basic and acidic residues" evidence="2">
    <location>
        <begin position="19"/>
        <end position="28"/>
    </location>
</feature>
<organism evidence="3 4">
    <name type="scientific">Henosepilachna vigintioctopunctata</name>
    <dbReference type="NCBI Taxonomy" id="420089"/>
    <lineage>
        <taxon>Eukaryota</taxon>
        <taxon>Metazoa</taxon>
        <taxon>Ecdysozoa</taxon>
        <taxon>Arthropoda</taxon>
        <taxon>Hexapoda</taxon>
        <taxon>Insecta</taxon>
        <taxon>Pterygota</taxon>
        <taxon>Neoptera</taxon>
        <taxon>Endopterygota</taxon>
        <taxon>Coleoptera</taxon>
        <taxon>Polyphaga</taxon>
        <taxon>Cucujiformia</taxon>
        <taxon>Coccinelloidea</taxon>
        <taxon>Coccinellidae</taxon>
        <taxon>Epilachninae</taxon>
        <taxon>Epilachnini</taxon>
        <taxon>Henosepilachna</taxon>
    </lineage>
</organism>
<keyword evidence="4" id="KW-1185">Reference proteome</keyword>
<evidence type="ECO:0000256" key="1">
    <source>
        <dbReference type="SAM" id="Coils"/>
    </source>
</evidence>
<proteinExistence type="predicted"/>
<feature type="compositionally biased region" description="Polar residues" evidence="2">
    <location>
        <begin position="29"/>
        <end position="49"/>
    </location>
</feature>